<evidence type="ECO:0000313" key="3">
    <source>
        <dbReference type="Proteomes" id="UP000284822"/>
    </source>
</evidence>
<dbReference type="SUPFAM" id="SSF88697">
    <property type="entry name" value="PUA domain-like"/>
    <property type="match status" value="1"/>
</dbReference>
<evidence type="ECO:0000259" key="1">
    <source>
        <dbReference type="Pfam" id="PF04266"/>
    </source>
</evidence>
<comment type="caution">
    <text evidence="2">The sequence shown here is derived from an EMBL/GenBank/DDBJ whole genome shotgun (WGS) entry which is preliminary data.</text>
</comment>
<accession>A0A417ZD90</accession>
<evidence type="ECO:0000313" key="2">
    <source>
        <dbReference type="EMBL" id="RHW48763.1"/>
    </source>
</evidence>
<dbReference type="Pfam" id="PF04266">
    <property type="entry name" value="ASCH"/>
    <property type="match status" value="1"/>
</dbReference>
<name>A0A417ZD90_9LACO</name>
<proteinExistence type="predicted"/>
<dbReference type="Gene3D" id="2.30.130.30">
    <property type="entry name" value="Hypothetical protein"/>
    <property type="match status" value="1"/>
</dbReference>
<dbReference type="InterPro" id="IPR007374">
    <property type="entry name" value="ASCH_domain"/>
</dbReference>
<dbReference type="AlphaFoldDB" id="A0A417ZD90"/>
<dbReference type="InterPro" id="IPR015947">
    <property type="entry name" value="PUA-like_sf"/>
</dbReference>
<reference evidence="2 3" key="1">
    <citation type="submission" date="2018-07" db="EMBL/GenBank/DDBJ databases">
        <title>Genome sequences of six Lactobacillus spp. isolated from bumble bee guts.</title>
        <authorList>
            <person name="Motta E.V.S."/>
            <person name="Moran N.A."/>
        </authorList>
    </citation>
    <scope>NUCLEOTIDE SEQUENCE [LARGE SCALE GENOMIC DNA]</scope>
    <source>
        <strain evidence="2 3">LV-8.1</strain>
    </source>
</reference>
<dbReference type="Proteomes" id="UP000284822">
    <property type="component" value="Unassembled WGS sequence"/>
</dbReference>
<dbReference type="EMBL" id="QOCS01000002">
    <property type="protein sequence ID" value="RHW48763.1"/>
    <property type="molecule type" value="Genomic_DNA"/>
</dbReference>
<organism evidence="2 3">
    <name type="scientific">Bombilactobacillus bombi</name>
    <dbReference type="NCBI Taxonomy" id="1303590"/>
    <lineage>
        <taxon>Bacteria</taxon>
        <taxon>Bacillati</taxon>
        <taxon>Bacillota</taxon>
        <taxon>Bacilli</taxon>
        <taxon>Lactobacillales</taxon>
        <taxon>Lactobacillaceae</taxon>
        <taxon>Bombilactobacillus</taxon>
    </lineage>
</organism>
<protein>
    <recommendedName>
        <fullName evidence="1">ASCH domain-containing protein</fullName>
    </recommendedName>
</protein>
<sequence length="124" mass="14259">MKALSIRPDYAFLIMIGDKTKEYRSWSTNYRGPLLICSTARKIKDTIPGHALLVVDLKAVNKLADHQFEWVIDPAYSIYPFAVKGQQGLFNVDDKLIKKAPIDNEPDIDKINEWCDKYLEPLFV</sequence>
<gene>
    <name evidence="2" type="ORF">DS832_00505</name>
</gene>
<feature type="domain" description="ASCH" evidence="1">
    <location>
        <begin position="4"/>
        <end position="67"/>
    </location>
</feature>
<dbReference type="RefSeq" id="WP_118909915.1">
    <property type="nucleotide sequence ID" value="NZ_QOCS01000002.1"/>
</dbReference>